<reference evidence="10 11" key="1">
    <citation type="submission" date="2018-03" db="EMBL/GenBank/DDBJ databases">
        <title>Adhaeribacter sp. HMF7605 Genome sequencing and assembly.</title>
        <authorList>
            <person name="Kang H."/>
            <person name="Kang J."/>
            <person name="Cha I."/>
            <person name="Kim H."/>
            <person name="Joh K."/>
        </authorList>
    </citation>
    <scope>NUCLEOTIDE SEQUENCE [LARGE SCALE GENOMIC DNA]</scope>
    <source>
        <strain evidence="10 11">HMF7605</strain>
    </source>
</reference>
<comment type="subcellular location">
    <subcellularLocation>
        <location evidence="1 7">Cell outer membrane</location>
        <topology evidence="1 7">Multi-pass membrane protein</topology>
    </subcellularLocation>
</comment>
<dbReference type="Proteomes" id="UP000240357">
    <property type="component" value="Unassembled WGS sequence"/>
</dbReference>
<dbReference type="Gene3D" id="2.40.170.20">
    <property type="entry name" value="TonB-dependent receptor, beta-barrel domain"/>
    <property type="match status" value="1"/>
</dbReference>
<evidence type="ECO:0000256" key="8">
    <source>
        <dbReference type="SAM" id="SignalP"/>
    </source>
</evidence>
<sequence>MKKILLLSFLLFTMLLLQAKAQDRTITGKVTDGSNSQGLPGVTVLVKGTSTGTSTDTEGNYSLQVPTTGQTLVFSFIGYLTQERPIGSTTVLNVTLPVDAKQLQEVVVTALGVEREKRTLGYAAQNVAPQQILNSREPNLVNALAGKVAGVQINNSGGQAGSSSRIVIRGNTSLTGNNQPLFVVDGIPIDNSTNRGISENTESALFNGYAGNRGIDIDPNIIENVTVLKGASATALYGSRGAFGVILITTKKGQKSADRKYPRVSLSSSVAFDDAITEGYQNKYLQGLNGLYRNGLPLGQGGYAQTPNGASQGTTSWGPHRDSVSQAVIDSIGMPRVFDPRKDFYRTGQVWNNSLSISGGGDKSTYIVTYSNLNQQGIVPNNTFKRNSVLASFSSQLSEKFSVSTSVNYINSKNNRMPEGNTKRSYLYSLNFAPISFDNKAAFEQFGNRSWTTGTGFNNPYWLTENSTMPNTVDRIIASNEATLEILPWLKLTNRVGLDTYTDNQKEHVNIGTLSVPNGRMFESLIKRTQINNDLILAINKNFSEDWVLNALIGHNVNQRSYTSRTIQGFNLGQPGFYDITNVESTQPFQSDTERRLIGLYASATVDYKNYLFLNLTARNDWSSTLPAGNNSYFYPSVSLGFVFTEVLGLANNTYFPYGKLRISYAQAGNDASEYLTNQTYQQANPSDGQRGNINFPFQGVNAFQTGTLLTNNNLIPEIVTEKEIGADLKFFKNRLGVDVSLYDKVSKSQILQQEISSSSGFVERVINAGEIQNRGIELTVQATPIAVKDFTWDVQLNYGKNNYRLKSIAEGVDNIFLGGFESPQIRADKTYGYGVIWGQGFKRNDDGKLVIGDDGLPLLADELGPIGNSTPKWAGGLRNTFTYKGISLSALFDARKGGDIMNMDLFYSTFYGTAKVTEQRNTTIVYDGVKEDGSPNTTPVLRDQDYFLNWYSAVDENFVEDGSFVKLREVTLSYSLPQALLAKTPFQGVSFSATGRNLWRSTDFSYGDPEGNLLGNTNAQGFYHAVTPSTKGYTFGVNIQF</sequence>
<comment type="caution">
    <text evidence="10">The sequence shown here is derived from an EMBL/GenBank/DDBJ whole genome shotgun (WGS) entry which is preliminary data.</text>
</comment>
<dbReference type="InterPro" id="IPR023996">
    <property type="entry name" value="TonB-dep_OMP_SusC/RagA"/>
</dbReference>
<keyword evidence="2 7" id="KW-0813">Transport</keyword>
<feature type="signal peptide" evidence="8">
    <location>
        <begin position="1"/>
        <end position="21"/>
    </location>
</feature>
<dbReference type="AlphaFoldDB" id="A0A2T2YKT6"/>
<dbReference type="InterPro" id="IPR036942">
    <property type="entry name" value="Beta-barrel_TonB_sf"/>
</dbReference>
<evidence type="ECO:0000256" key="1">
    <source>
        <dbReference type="ARBA" id="ARBA00004571"/>
    </source>
</evidence>
<dbReference type="InterPro" id="IPR037066">
    <property type="entry name" value="Plug_dom_sf"/>
</dbReference>
<dbReference type="Pfam" id="PF07715">
    <property type="entry name" value="Plug"/>
    <property type="match status" value="1"/>
</dbReference>
<gene>
    <name evidence="10" type="ORF">AHMF7605_22735</name>
</gene>
<dbReference type="EMBL" id="PYFT01000001">
    <property type="protein sequence ID" value="PSR56118.1"/>
    <property type="molecule type" value="Genomic_DNA"/>
</dbReference>
<dbReference type="GO" id="GO:0009279">
    <property type="term" value="C:cell outer membrane"/>
    <property type="evidence" value="ECO:0007669"/>
    <property type="project" value="UniProtKB-SubCell"/>
</dbReference>
<evidence type="ECO:0000256" key="3">
    <source>
        <dbReference type="ARBA" id="ARBA00022452"/>
    </source>
</evidence>
<keyword evidence="8" id="KW-0732">Signal</keyword>
<dbReference type="OrthoDB" id="9768177at2"/>
<evidence type="ECO:0000313" key="10">
    <source>
        <dbReference type="EMBL" id="PSR56118.1"/>
    </source>
</evidence>
<name>A0A2T2YKT6_9BACT</name>
<keyword evidence="11" id="KW-1185">Reference proteome</keyword>
<evidence type="ECO:0000256" key="7">
    <source>
        <dbReference type="PROSITE-ProRule" id="PRU01360"/>
    </source>
</evidence>
<proteinExistence type="inferred from homology"/>
<keyword evidence="5 7" id="KW-0472">Membrane</keyword>
<dbReference type="RefSeq" id="WP_106932296.1">
    <property type="nucleotide sequence ID" value="NZ_PYFT01000001.1"/>
</dbReference>
<dbReference type="InterPro" id="IPR012910">
    <property type="entry name" value="Plug_dom"/>
</dbReference>
<organism evidence="10 11">
    <name type="scientific">Adhaeribacter arboris</name>
    <dbReference type="NCBI Taxonomy" id="2072846"/>
    <lineage>
        <taxon>Bacteria</taxon>
        <taxon>Pseudomonadati</taxon>
        <taxon>Bacteroidota</taxon>
        <taxon>Cytophagia</taxon>
        <taxon>Cytophagales</taxon>
        <taxon>Hymenobacteraceae</taxon>
        <taxon>Adhaeribacter</taxon>
    </lineage>
</organism>
<evidence type="ECO:0000256" key="5">
    <source>
        <dbReference type="ARBA" id="ARBA00023136"/>
    </source>
</evidence>
<evidence type="ECO:0000256" key="6">
    <source>
        <dbReference type="ARBA" id="ARBA00023237"/>
    </source>
</evidence>
<keyword evidence="4 7" id="KW-0812">Transmembrane</keyword>
<dbReference type="NCBIfam" id="TIGR04057">
    <property type="entry name" value="SusC_RagA_signa"/>
    <property type="match status" value="1"/>
</dbReference>
<dbReference type="SUPFAM" id="SSF56935">
    <property type="entry name" value="Porins"/>
    <property type="match status" value="1"/>
</dbReference>
<comment type="similarity">
    <text evidence="7">Belongs to the TonB-dependent receptor family.</text>
</comment>
<dbReference type="Gene3D" id="2.60.40.1120">
    <property type="entry name" value="Carboxypeptidase-like, regulatory domain"/>
    <property type="match status" value="1"/>
</dbReference>
<protein>
    <recommendedName>
        <fullName evidence="9">TonB-dependent receptor plug domain-containing protein</fullName>
    </recommendedName>
</protein>
<dbReference type="InterPro" id="IPR008969">
    <property type="entry name" value="CarboxyPept-like_regulatory"/>
</dbReference>
<feature type="chain" id="PRO_5015468300" description="TonB-dependent receptor plug domain-containing protein" evidence="8">
    <location>
        <begin position="22"/>
        <end position="1042"/>
    </location>
</feature>
<keyword evidence="6 7" id="KW-0998">Cell outer membrane</keyword>
<dbReference type="Pfam" id="PF13715">
    <property type="entry name" value="CarbopepD_reg_2"/>
    <property type="match status" value="1"/>
</dbReference>
<dbReference type="InterPro" id="IPR023997">
    <property type="entry name" value="TonB-dep_OMP_SusC/RagA_CS"/>
</dbReference>
<dbReference type="PROSITE" id="PS52016">
    <property type="entry name" value="TONB_DEPENDENT_REC_3"/>
    <property type="match status" value="1"/>
</dbReference>
<dbReference type="Gene3D" id="2.170.130.10">
    <property type="entry name" value="TonB-dependent receptor, plug domain"/>
    <property type="match status" value="1"/>
</dbReference>
<dbReference type="SUPFAM" id="SSF49464">
    <property type="entry name" value="Carboxypeptidase regulatory domain-like"/>
    <property type="match status" value="1"/>
</dbReference>
<evidence type="ECO:0000256" key="2">
    <source>
        <dbReference type="ARBA" id="ARBA00022448"/>
    </source>
</evidence>
<keyword evidence="3 7" id="KW-1134">Transmembrane beta strand</keyword>
<dbReference type="NCBIfam" id="TIGR04056">
    <property type="entry name" value="OMP_RagA_SusC"/>
    <property type="match status" value="1"/>
</dbReference>
<evidence type="ECO:0000256" key="4">
    <source>
        <dbReference type="ARBA" id="ARBA00022692"/>
    </source>
</evidence>
<accession>A0A2T2YKT6</accession>
<dbReference type="InterPro" id="IPR039426">
    <property type="entry name" value="TonB-dep_rcpt-like"/>
</dbReference>
<evidence type="ECO:0000313" key="11">
    <source>
        <dbReference type="Proteomes" id="UP000240357"/>
    </source>
</evidence>
<evidence type="ECO:0000259" key="9">
    <source>
        <dbReference type="Pfam" id="PF07715"/>
    </source>
</evidence>
<feature type="domain" description="TonB-dependent receptor plug" evidence="9">
    <location>
        <begin position="117"/>
        <end position="245"/>
    </location>
</feature>